<protein>
    <submittedName>
        <fullName evidence="11">Polysaccharide lyase 8 family protein</fullName>
    </submittedName>
</protein>
<comment type="caution">
    <text evidence="11">The sequence shown here is derived from an EMBL/GenBank/DDBJ whole genome shotgun (WGS) entry which is preliminary data.</text>
</comment>
<dbReference type="EMBL" id="JAJNEC010000007">
    <property type="protein sequence ID" value="MCD2425413.1"/>
    <property type="molecule type" value="Genomic_DNA"/>
</dbReference>
<dbReference type="PANTHER" id="PTHR38481:SF1">
    <property type="entry name" value="HYALURONATE LYASE"/>
    <property type="match status" value="1"/>
</dbReference>
<feature type="signal peptide" evidence="7">
    <location>
        <begin position="1"/>
        <end position="21"/>
    </location>
</feature>
<evidence type="ECO:0000256" key="3">
    <source>
        <dbReference type="ARBA" id="ARBA00011245"/>
    </source>
</evidence>
<feature type="domain" description="Polysaccharide lyase family 8 central" evidence="8">
    <location>
        <begin position="345"/>
        <end position="590"/>
    </location>
</feature>
<reference evidence="11 12" key="1">
    <citation type="submission" date="2021-11" db="EMBL/GenBank/DDBJ databases">
        <title>Genomic of Niabella pedocola.</title>
        <authorList>
            <person name="Wu T."/>
        </authorList>
    </citation>
    <scope>NUCLEOTIDE SEQUENCE [LARGE SCALE GENOMIC DNA]</scope>
    <source>
        <strain evidence="11 12">JCM 31011</strain>
    </source>
</reference>
<feature type="domain" description="Polysaccharide lyase 8 N-terminal alpha-helical" evidence="10">
    <location>
        <begin position="45"/>
        <end position="299"/>
    </location>
</feature>
<dbReference type="Gene3D" id="2.70.98.10">
    <property type="match status" value="1"/>
</dbReference>
<dbReference type="Pfam" id="PF02278">
    <property type="entry name" value="Lyase_8"/>
    <property type="match status" value="1"/>
</dbReference>
<dbReference type="SUPFAM" id="SSF48230">
    <property type="entry name" value="Chondroitin AC/alginate lyase"/>
    <property type="match status" value="1"/>
</dbReference>
<comment type="similarity">
    <text evidence="2">Belongs to the polysaccharide lyase 8 family.</text>
</comment>
<feature type="chain" id="PRO_5047213735" evidence="7">
    <location>
        <begin position="22"/>
        <end position="704"/>
    </location>
</feature>
<evidence type="ECO:0000259" key="10">
    <source>
        <dbReference type="Pfam" id="PF08124"/>
    </source>
</evidence>
<comment type="subunit">
    <text evidence="3">Monomer.</text>
</comment>
<gene>
    <name evidence="11" type="ORF">LQ567_21700</name>
</gene>
<evidence type="ECO:0000256" key="5">
    <source>
        <dbReference type="ARBA" id="ARBA00022837"/>
    </source>
</evidence>
<organism evidence="11 12">
    <name type="scientific">Niabella pedocola</name>
    <dbReference type="NCBI Taxonomy" id="1752077"/>
    <lineage>
        <taxon>Bacteria</taxon>
        <taxon>Pseudomonadati</taxon>
        <taxon>Bacteroidota</taxon>
        <taxon>Chitinophagia</taxon>
        <taxon>Chitinophagales</taxon>
        <taxon>Chitinophagaceae</taxon>
        <taxon>Niabella</taxon>
    </lineage>
</organism>
<dbReference type="RefSeq" id="WP_231007899.1">
    <property type="nucleotide sequence ID" value="NZ_JAJNEC010000007.1"/>
</dbReference>
<feature type="domain" description="Polysaccharide lyase family 8 C-terminal" evidence="9">
    <location>
        <begin position="604"/>
        <end position="672"/>
    </location>
</feature>
<keyword evidence="5" id="KW-0106">Calcium</keyword>
<evidence type="ECO:0000313" key="12">
    <source>
        <dbReference type="Proteomes" id="UP001199816"/>
    </source>
</evidence>
<evidence type="ECO:0000313" key="11">
    <source>
        <dbReference type="EMBL" id="MCD2425413.1"/>
    </source>
</evidence>
<dbReference type="CDD" id="cd01083">
    <property type="entry name" value="GAG_Lyase"/>
    <property type="match status" value="1"/>
</dbReference>
<dbReference type="GO" id="GO:0016829">
    <property type="term" value="F:lyase activity"/>
    <property type="evidence" value="ECO:0007669"/>
    <property type="project" value="UniProtKB-KW"/>
</dbReference>
<keyword evidence="12" id="KW-1185">Reference proteome</keyword>
<evidence type="ECO:0000256" key="2">
    <source>
        <dbReference type="ARBA" id="ARBA00006699"/>
    </source>
</evidence>
<dbReference type="InterPro" id="IPR008929">
    <property type="entry name" value="Chondroitin_lyas"/>
</dbReference>
<name>A0ABS8PWH0_9BACT</name>
<proteinExistence type="inferred from homology"/>
<dbReference type="Proteomes" id="UP001199816">
    <property type="component" value="Unassembled WGS sequence"/>
</dbReference>
<evidence type="ECO:0000256" key="6">
    <source>
        <dbReference type="ARBA" id="ARBA00023239"/>
    </source>
</evidence>
<comment type="cofactor">
    <cofactor evidence="1">
        <name>Ca(2+)</name>
        <dbReference type="ChEBI" id="CHEBI:29108"/>
    </cofactor>
</comment>
<evidence type="ECO:0000256" key="4">
    <source>
        <dbReference type="ARBA" id="ARBA00022729"/>
    </source>
</evidence>
<dbReference type="InterPro" id="IPR011071">
    <property type="entry name" value="Lyase_8-like_C"/>
</dbReference>
<evidence type="ECO:0000256" key="7">
    <source>
        <dbReference type="SAM" id="SignalP"/>
    </source>
</evidence>
<dbReference type="PANTHER" id="PTHR38481">
    <property type="entry name" value="HYALURONATE LYASE"/>
    <property type="match status" value="1"/>
</dbReference>
<keyword evidence="6 11" id="KW-0456">Lyase</keyword>
<dbReference type="InterPro" id="IPR012970">
    <property type="entry name" value="Lyase_8_alpha_N"/>
</dbReference>
<dbReference type="Gene3D" id="1.50.10.100">
    <property type="entry name" value="Chondroitin AC/alginate lyase"/>
    <property type="match status" value="1"/>
</dbReference>
<dbReference type="SUPFAM" id="SSF74650">
    <property type="entry name" value="Galactose mutarotase-like"/>
    <property type="match status" value="1"/>
</dbReference>
<dbReference type="Gene3D" id="2.60.220.10">
    <property type="entry name" value="Polysaccharide lyase family 8-like, C-terminal"/>
    <property type="match status" value="1"/>
</dbReference>
<dbReference type="Pfam" id="PF02884">
    <property type="entry name" value="Lyase_8_C"/>
    <property type="match status" value="1"/>
</dbReference>
<sequence>MSKQITVLLLLLLARCIPVVAQNEMSTILARISKEVFDETSDAQVTKGILAYKANMNNDGSWPDIRYDDRSATLWLPTAHLDRIRLFAAGYCNPRSIYAGDETLFRAISNGLQYWCRIRPKSNNWWHNDINTPQHLGQILAMLQFGKKQLPPALQDSVLKVMESARPPSAFTGANKLDIAIHYICRAAVLQDAQLMQTAVDEAFQPISFTTKEGLQNDYSYLQHKEQLQISSYGLVFLIGSYRVAAWLAGTHYAIPREKHTLLDHYFFNSFARTLRGGGIDYNVEGRGISRPNALDKTKIVDNNDVAGLFSHILAVSPEQATALAAIKARLLQQEPPSYQVTPGHTYFWRGDYTLHLRPGYSFNVRTVSRRTIRTESGNGENMLGTVLPDGSVNLVRRGNEYLNIMPAWEWDKIPGVTARDYDTAVVMKTDWGVYGSTDFTGGVTDSLYGVTAYTLNYDSVTAKKSWFFFDNEVVCLGAEIHSNAPEPITTTINQAWANGPVIINENGRSRTLDPSRTVVHPRWVWHDSIAYFFPEPSAITISNKEQSGDWSRINYSRKGTVNGKVFKLWFDHNSKPQDASYSYIVVPGIGANNTGSYNPAAVRILSNTADLQAVAQQQLGILQAVFYKPGSVTLNDITVTVAQPCIVQVRNMPSGKAVLHVADPTQQLQAIPLSFTSSKIKKDFSVPLPKGPYAGQSVSLLVE</sequence>
<dbReference type="InterPro" id="IPR003159">
    <property type="entry name" value="Lyase_8_central_dom"/>
</dbReference>
<dbReference type="Pfam" id="PF08124">
    <property type="entry name" value="Lyase_8_N"/>
    <property type="match status" value="1"/>
</dbReference>
<dbReference type="SUPFAM" id="SSF49863">
    <property type="entry name" value="Hyaluronate lyase-like, C-terminal domain"/>
    <property type="match status" value="1"/>
</dbReference>
<dbReference type="InterPro" id="IPR014718">
    <property type="entry name" value="GH-type_carb-bd"/>
</dbReference>
<dbReference type="InterPro" id="IPR038970">
    <property type="entry name" value="Lyase_8"/>
</dbReference>
<evidence type="ECO:0000256" key="1">
    <source>
        <dbReference type="ARBA" id="ARBA00001913"/>
    </source>
</evidence>
<dbReference type="InterPro" id="IPR011013">
    <property type="entry name" value="Gal_mutarotase_sf_dom"/>
</dbReference>
<keyword evidence="4 7" id="KW-0732">Signal</keyword>
<evidence type="ECO:0000259" key="9">
    <source>
        <dbReference type="Pfam" id="PF02884"/>
    </source>
</evidence>
<dbReference type="InterPro" id="IPR004103">
    <property type="entry name" value="Lyase_8_C"/>
</dbReference>
<accession>A0ABS8PWH0</accession>
<evidence type="ECO:0000259" key="8">
    <source>
        <dbReference type="Pfam" id="PF02278"/>
    </source>
</evidence>